<dbReference type="GO" id="GO:0050661">
    <property type="term" value="F:NADP binding"/>
    <property type="evidence" value="ECO:0007669"/>
    <property type="project" value="TreeGrafter"/>
</dbReference>
<dbReference type="EC" id="1.1.1.169" evidence="2 6"/>
<keyword evidence="10" id="KW-1185">Reference proteome</keyword>
<dbReference type="InterPro" id="IPR013328">
    <property type="entry name" value="6PGD_dom2"/>
</dbReference>
<reference evidence="9" key="2">
    <citation type="submission" date="2023-05" db="EMBL/GenBank/DDBJ databases">
        <authorList>
            <consortium name="Lawrence Berkeley National Laboratory"/>
            <person name="Steindorff A."/>
            <person name="Hensen N."/>
            <person name="Bonometti L."/>
            <person name="Westerberg I."/>
            <person name="Brannstrom I.O."/>
            <person name="Guillou S."/>
            <person name="Cros-Aarteil S."/>
            <person name="Calhoun S."/>
            <person name="Haridas S."/>
            <person name="Kuo A."/>
            <person name="Mondo S."/>
            <person name="Pangilinan J."/>
            <person name="Riley R."/>
            <person name="Labutti K."/>
            <person name="Andreopoulos B."/>
            <person name="Lipzen A."/>
            <person name="Chen C."/>
            <person name="Yanf M."/>
            <person name="Daum C."/>
            <person name="Ng V."/>
            <person name="Clum A."/>
            <person name="Ohm R."/>
            <person name="Martin F."/>
            <person name="Silar P."/>
            <person name="Natvig D."/>
            <person name="Lalanne C."/>
            <person name="Gautier V."/>
            <person name="Ament-Velasquez S.L."/>
            <person name="Kruys A."/>
            <person name="Hutchinson M.I."/>
            <person name="Powell A.J."/>
            <person name="Barry K."/>
            <person name="Miller A.N."/>
            <person name="Grigoriev I.V."/>
            <person name="Debuchy R."/>
            <person name="Gladieux P."/>
            <person name="Thoren M.H."/>
            <person name="Johannesson H."/>
        </authorList>
    </citation>
    <scope>NUCLEOTIDE SEQUENCE</scope>
    <source>
        <strain evidence="9">PSN243</strain>
    </source>
</reference>
<dbReference type="InterPro" id="IPR013332">
    <property type="entry name" value="KPR_N"/>
</dbReference>
<dbReference type="NCBIfam" id="TIGR00745">
    <property type="entry name" value="apbA_panE"/>
    <property type="match status" value="1"/>
</dbReference>
<evidence type="ECO:0000259" key="8">
    <source>
        <dbReference type="Pfam" id="PF08546"/>
    </source>
</evidence>
<dbReference type="InterPro" id="IPR003710">
    <property type="entry name" value="ApbA"/>
</dbReference>
<dbReference type="PANTHER" id="PTHR43765">
    <property type="entry name" value="2-DEHYDROPANTOATE 2-REDUCTASE-RELATED"/>
    <property type="match status" value="1"/>
</dbReference>
<organism evidence="9 10">
    <name type="scientific">Podospora aff. communis PSN243</name>
    <dbReference type="NCBI Taxonomy" id="3040156"/>
    <lineage>
        <taxon>Eukaryota</taxon>
        <taxon>Fungi</taxon>
        <taxon>Dikarya</taxon>
        <taxon>Ascomycota</taxon>
        <taxon>Pezizomycotina</taxon>
        <taxon>Sordariomycetes</taxon>
        <taxon>Sordariomycetidae</taxon>
        <taxon>Sordariales</taxon>
        <taxon>Podosporaceae</taxon>
        <taxon>Podospora</taxon>
    </lineage>
</organism>
<dbReference type="InterPro" id="IPR008927">
    <property type="entry name" value="6-PGluconate_DH-like_C_sf"/>
</dbReference>
<dbReference type="SUPFAM" id="SSF51735">
    <property type="entry name" value="NAD(P)-binding Rossmann-fold domains"/>
    <property type="match status" value="1"/>
</dbReference>
<evidence type="ECO:0000313" key="9">
    <source>
        <dbReference type="EMBL" id="KAK4443629.1"/>
    </source>
</evidence>
<dbReference type="PANTHER" id="PTHR43765:SF2">
    <property type="entry name" value="2-DEHYDROPANTOATE 2-REDUCTASE"/>
    <property type="match status" value="1"/>
</dbReference>
<dbReference type="AlphaFoldDB" id="A0AAV9G4C8"/>
<comment type="similarity">
    <text evidence="1 6">Belongs to the ketopantoate reductase family.</text>
</comment>
<evidence type="ECO:0000256" key="5">
    <source>
        <dbReference type="ARBA" id="ARBA00032024"/>
    </source>
</evidence>
<feature type="domain" description="Ketopantoate reductase C-terminal" evidence="8">
    <location>
        <begin position="207"/>
        <end position="334"/>
    </location>
</feature>
<keyword evidence="3 6" id="KW-0521">NADP</keyword>
<proteinExistence type="inferred from homology"/>
<evidence type="ECO:0000256" key="4">
    <source>
        <dbReference type="ARBA" id="ARBA00023002"/>
    </source>
</evidence>
<dbReference type="Pfam" id="PF08546">
    <property type="entry name" value="ApbA_C"/>
    <property type="match status" value="1"/>
</dbReference>
<comment type="caution">
    <text evidence="9">The sequence shown here is derived from an EMBL/GenBank/DDBJ whole genome shotgun (WGS) entry which is preliminary data.</text>
</comment>
<sequence length="349" mass="38221">MAPAGSDTPIHILGIGNLGKYVAYSLAKSSPKSVTFIFHRKSLEDEWRAEGEAVTCITDGSSDSRSGFCVETLPAESPAPEPIRNLIVTTKAYMTVDALKPLRHRLNSSSSILFLQNGMGVLEEVQNSLFRNEKDTPAFWSGICSAGVYSTKTFTFVHAGRGPLLIGPADNRTLPANPAQPTFTDDMTQRLLQASTLETTIVPADVIREAQLKKLVVNAVINPLTAIFRCQNGELVDNPTMFAVAKLVLDETAIILRTMMPHLQTSFSDQTLLDLVVSVAGKTRKNTSSMLQDVNAGRKTEIDYINGYFIREALRLSVPYTCNQRLAELVTRKESLDADGLLRQLATQT</sequence>
<dbReference type="Gene3D" id="1.10.1040.10">
    <property type="entry name" value="N-(1-d-carboxylethyl)-l-norvaline Dehydrogenase, domain 2"/>
    <property type="match status" value="1"/>
</dbReference>
<dbReference type="SUPFAM" id="SSF48179">
    <property type="entry name" value="6-phosphogluconate dehydrogenase C-terminal domain-like"/>
    <property type="match status" value="1"/>
</dbReference>
<evidence type="ECO:0000256" key="1">
    <source>
        <dbReference type="ARBA" id="ARBA00007870"/>
    </source>
</evidence>
<evidence type="ECO:0000259" key="7">
    <source>
        <dbReference type="Pfam" id="PF02558"/>
    </source>
</evidence>
<dbReference type="EMBL" id="MU865989">
    <property type="protein sequence ID" value="KAK4443629.1"/>
    <property type="molecule type" value="Genomic_DNA"/>
</dbReference>
<gene>
    <name evidence="9" type="ORF">QBC34DRAFT_310616</name>
</gene>
<dbReference type="GO" id="GO:0005739">
    <property type="term" value="C:mitochondrion"/>
    <property type="evidence" value="ECO:0007669"/>
    <property type="project" value="TreeGrafter"/>
</dbReference>
<dbReference type="Pfam" id="PF02558">
    <property type="entry name" value="ApbA"/>
    <property type="match status" value="1"/>
</dbReference>
<reference evidence="9" key="1">
    <citation type="journal article" date="2023" name="Mol. Phylogenet. Evol.">
        <title>Genome-scale phylogeny and comparative genomics of the fungal order Sordariales.</title>
        <authorList>
            <person name="Hensen N."/>
            <person name="Bonometti L."/>
            <person name="Westerberg I."/>
            <person name="Brannstrom I.O."/>
            <person name="Guillou S."/>
            <person name="Cros-Aarteil S."/>
            <person name="Calhoun S."/>
            <person name="Haridas S."/>
            <person name="Kuo A."/>
            <person name="Mondo S."/>
            <person name="Pangilinan J."/>
            <person name="Riley R."/>
            <person name="LaButti K."/>
            <person name="Andreopoulos B."/>
            <person name="Lipzen A."/>
            <person name="Chen C."/>
            <person name="Yan M."/>
            <person name="Daum C."/>
            <person name="Ng V."/>
            <person name="Clum A."/>
            <person name="Steindorff A."/>
            <person name="Ohm R.A."/>
            <person name="Martin F."/>
            <person name="Silar P."/>
            <person name="Natvig D.O."/>
            <person name="Lalanne C."/>
            <person name="Gautier V."/>
            <person name="Ament-Velasquez S.L."/>
            <person name="Kruys A."/>
            <person name="Hutchinson M.I."/>
            <person name="Powell A.J."/>
            <person name="Barry K."/>
            <person name="Miller A.N."/>
            <person name="Grigoriev I.V."/>
            <person name="Debuchy R."/>
            <person name="Gladieux P."/>
            <person name="Hiltunen Thoren M."/>
            <person name="Johannesson H."/>
        </authorList>
    </citation>
    <scope>NUCLEOTIDE SEQUENCE</scope>
    <source>
        <strain evidence="9">PSN243</strain>
    </source>
</reference>
<dbReference type="InterPro" id="IPR013752">
    <property type="entry name" value="KPA_reductase"/>
</dbReference>
<dbReference type="GO" id="GO:0015940">
    <property type="term" value="P:pantothenate biosynthetic process"/>
    <property type="evidence" value="ECO:0007669"/>
    <property type="project" value="InterPro"/>
</dbReference>
<comment type="function">
    <text evidence="6">Catalyzes the NADPH-dependent reduction of ketopantoate into pantoic acid.</text>
</comment>
<protein>
    <recommendedName>
        <fullName evidence="2 6">2-dehydropantoate 2-reductase</fullName>
        <ecNumber evidence="2 6">1.1.1.169</ecNumber>
    </recommendedName>
    <alternativeName>
        <fullName evidence="5 6">Ketopantoate reductase</fullName>
    </alternativeName>
</protein>
<feature type="domain" description="Ketopantoate reductase N-terminal" evidence="7">
    <location>
        <begin position="10"/>
        <end position="170"/>
    </location>
</feature>
<evidence type="ECO:0000256" key="2">
    <source>
        <dbReference type="ARBA" id="ARBA00013014"/>
    </source>
</evidence>
<dbReference type="Proteomes" id="UP001321760">
    <property type="component" value="Unassembled WGS sequence"/>
</dbReference>
<evidence type="ECO:0000313" key="10">
    <source>
        <dbReference type="Proteomes" id="UP001321760"/>
    </source>
</evidence>
<dbReference type="GO" id="GO:0008677">
    <property type="term" value="F:2-dehydropantoate 2-reductase activity"/>
    <property type="evidence" value="ECO:0007669"/>
    <property type="project" value="UniProtKB-EC"/>
</dbReference>
<keyword evidence="4 6" id="KW-0560">Oxidoreductase</keyword>
<dbReference type="InterPro" id="IPR050838">
    <property type="entry name" value="Ketopantoate_reductase"/>
</dbReference>
<evidence type="ECO:0000256" key="3">
    <source>
        <dbReference type="ARBA" id="ARBA00022857"/>
    </source>
</evidence>
<dbReference type="InterPro" id="IPR036291">
    <property type="entry name" value="NAD(P)-bd_dom_sf"/>
</dbReference>
<evidence type="ECO:0000256" key="6">
    <source>
        <dbReference type="RuleBase" id="RU362068"/>
    </source>
</evidence>
<accession>A0AAV9G4C8</accession>
<dbReference type="Gene3D" id="3.40.50.720">
    <property type="entry name" value="NAD(P)-binding Rossmann-like Domain"/>
    <property type="match status" value="1"/>
</dbReference>
<comment type="catalytic activity">
    <reaction evidence="6">
        <text>(R)-pantoate + NADP(+) = 2-dehydropantoate + NADPH + H(+)</text>
        <dbReference type="Rhea" id="RHEA:16233"/>
        <dbReference type="ChEBI" id="CHEBI:11561"/>
        <dbReference type="ChEBI" id="CHEBI:15378"/>
        <dbReference type="ChEBI" id="CHEBI:15980"/>
        <dbReference type="ChEBI" id="CHEBI:57783"/>
        <dbReference type="ChEBI" id="CHEBI:58349"/>
        <dbReference type="EC" id="1.1.1.169"/>
    </reaction>
</comment>
<name>A0AAV9G4C8_9PEZI</name>